<gene>
    <name evidence="2" type="ORF">CP960_02110</name>
</gene>
<dbReference type="Proteomes" id="UP000233248">
    <property type="component" value="Unassembled WGS sequence"/>
</dbReference>
<dbReference type="SUPFAM" id="SSF53218">
    <property type="entry name" value="Molybdenum cofactor biosynthesis proteins"/>
    <property type="match status" value="1"/>
</dbReference>
<evidence type="ECO:0000259" key="1">
    <source>
        <dbReference type="SMART" id="SM00852"/>
    </source>
</evidence>
<dbReference type="PANTHER" id="PTHR13939:SF0">
    <property type="entry name" value="NMN AMIDOHYDROLASE-LIKE PROTEIN YFAY"/>
    <property type="match status" value="1"/>
</dbReference>
<dbReference type="InterPro" id="IPR050101">
    <property type="entry name" value="CinA"/>
</dbReference>
<dbReference type="Gene3D" id="3.40.980.10">
    <property type="entry name" value="MoaB/Mog-like domain"/>
    <property type="match status" value="1"/>
</dbReference>
<proteinExistence type="predicted"/>
<protein>
    <submittedName>
        <fullName evidence="2">Molybdopterin-binding protein</fullName>
    </submittedName>
</protein>
<dbReference type="SMART" id="SM00852">
    <property type="entry name" value="MoCF_biosynth"/>
    <property type="match status" value="1"/>
</dbReference>
<dbReference type="PANTHER" id="PTHR13939">
    <property type="entry name" value="NICOTINAMIDE-NUCLEOTIDE AMIDOHYDROLASE PNCC"/>
    <property type="match status" value="1"/>
</dbReference>
<dbReference type="OrthoDB" id="9801454at2"/>
<sequence length="253" mass="29206">MVNFYSVIIGTELLNGRRKDAHFSFLNQELVRRGWRHKASFVIEDEPELMENIYRLIKADKNSVMFSFGGIGSTPDDLTREVAGKVFTNGQMCFHKEAKALIEKQFKQEAYPHRINMAYLPKDSKLLDNVVNNVPGFYLDNRFFFTPGFPSMSQAMVLQALNKYYEKNSVEKYRLSLTAGCGESDLIDIMKQVNSEEVELSSLPRFIDNNKRATVISLSSINKQAVEKYYELFVSYLKQNKIDCFLEDIAKRD</sequence>
<dbReference type="Pfam" id="PF00994">
    <property type="entry name" value="MoCF_biosynth"/>
    <property type="match status" value="1"/>
</dbReference>
<dbReference type="InterPro" id="IPR036425">
    <property type="entry name" value="MoaB/Mog-like_dom_sf"/>
</dbReference>
<reference evidence="2 3" key="1">
    <citation type="submission" date="2017-09" db="EMBL/GenBank/DDBJ databases">
        <title>Genomics of the genus Arcobacter.</title>
        <authorList>
            <person name="Perez-Cataluna A."/>
            <person name="Figueras M.J."/>
            <person name="Salas-Masso N."/>
        </authorList>
    </citation>
    <scope>NUCLEOTIDE SEQUENCE [LARGE SCALE GENOMIC DNA]</scope>
    <source>
        <strain evidence="2 3">DSM 18005</strain>
    </source>
</reference>
<evidence type="ECO:0000313" key="2">
    <source>
        <dbReference type="EMBL" id="PKI81956.1"/>
    </source>
</evidence>
<keyword evidence="3" id="KW-1185">Reference proteome</keyword>
<comment type="caution">
    <text evidence="2">The sequence shown here is derived from an EMBL/GenBank/DDBJ whole genome shotgun (WGS) entry which is preliminary data.</text>
</comment>
<accession>A0A2N1J5Z3</accession>
<dbReference type="EMBL" id="NXIF01000007">
    <property type="protein sequence ID" value="PKI81956.1"/>
    <property type="molecule type" value="Genomic_DNA"/>
</dbReference>
<evidence type="ECO:0000313" key="3">
    <source>
        <dbReference type="Proteomes" id="UP000233248"/>
    </source>
</evidence>
<dbReference type="AlphaFoldDB" id="A0A2N1J5Z3"/>
<dbReference type="InterPro" id="IPR001453">
    <property type="entry name" value="MoaB/Mog_dom"/>
</dbReference>
<name>A0A2N1J5Z3_9BACT</name>
<feature type="domain" description="MoaB/Mog" evidence="1">
    <location>
        <begin position="5"/>
        <end position="167"/>
    </location>
</feature>
<organism evidence="2 3">
    <name type="scientific">Malaciobacter halophilus</name>
    <dbReference type="NCBI Taxonomy" id="197482"/>
    <lineage>
        <taxon>Bacteria</taxon>
        <taxon>Pseudomonadati</taxon>
        <taxon>Campylobacterota</taxon>
        <taxon>Epsilonproteobacteria</taxon>
        <taxon>Campylobacterales</taxon>
        <taxon>Arcobacteraceae</taxon>
        <taxon>Malaciobacter</taxon>
    </lineage>
</organism>